<dbReference type="Gene3D" id="1.50.10.10">
    <property type="match status" value="1"/>
</dbReference>
<feature type="domain" description="Alpha-L-rhamnosidase concanavalin-like" evidence="4">
    <location>
        <begin position="355"/>
        <end position="445"/>
    </location>
</feature>
<dbReference type="EC" id="3.2.1.40" evidence="2"/>
<evidence type="ECO:0000256" key="3">
    <source>
        <dbReference type="ARBA" id="ARBA00022801"/>
    </source>
</evidence>
<comment type="caution">
    <text evidence="8">The sequence shown here is derived from an EMBL/GenBank/DDBJ whole genome shotgun (WGS) entry which is preliminary data.</text>
</comment>
<dbReference type="Gene3D" id="2.60.420.10">
    <property type="entry name" value="Maltose phosphorylase, domain 3"/>
    <property type="match status" value="1"/>
</dbReference>
<dbReference type="RefSeq" id="WP_265763926.1">
    <property type="nucleotide sequence ID" value="NZ_JAGGJA010000001.1"/>
</dbReference>
<dbReference type="EMBL" id="JAGGJA010000001">
    <property type="protein sequence ID" value="MCW9705263.1"/>
    <property type="molecule type" value="Genomic_DNA"/>
</dbReference>
<evidence type="ECO:0000259" key="6">
    <source>
        <dbReference type="Pfam" id="PF17389"/>
    </source>
</evidence>
<dbReference type="Pfam" id="PF25788">
    <property type="entry name" value="Ig_Rha78A_N"/>
    <property type="match status" value="1"/>
</dbReference>
<dbReference type="PANTHER" id="PTHR33307">
    <property type="entry name" value="ALPHA-RHAMNOSIDASE (EUROFUNG)"/>
    <property type="match status" value="1"/>
</dbReference>
<keyword evidence="3 8" id="KW-0378">Hydrolase</keyword>
<dbReference type="SUPFAM" id="SSF48208">
    <property type="entry name" value="Six-hairpin glycosidases"/>
    <property type="match status" value="1"/>
</dbReference>
<dbReference type="Pfam" id="PF17389">
    <property type="entry name" value="Bac_rhamnosid6H"/>
    <property type="match status" value="1"/>
</dbReference>
<evidence type="ECO:0000259" key="4">
    <source>
        <dbReference type="Pfam" id="PF05592"/>
    </source>
</evidence>
<dbReference type="Proteomes" id="UP001207918">
    <property type="component" value="Unassembled WGS sequence"/>
</dbReference>
<dbReference type="InterPro" id="IPR013783">
    <property type="entry name" value="Ig-like_fold"/>
</dbReference>
<dbReference type="Pfam" id="PF05592">
    <property type="entry name" value="Bac_rhamnosid"/>
    <property type="match status" value="1"/>
</dbReference>
<dbReference type="GO" id="GO:0016787">
    <property type="term" value="F:hydrolase activity"/>
    <property type="evidence" value="ECO:0007669"/>
    <property type="project" value="UniProtKB-KW"/>
</dbReference>
<name>A0ABT3PHN2_9BACT</name>
<sequence>MGCSQEASIQVVSVQSNGKTVSRGVLSETLSFSWEMSSAKRNQYQTARQIIVAASVEELESGDYVWDSAKQEDTNNTRIPYGGTSLQPAQKNVWKVRVWDENGAVSDWSSPGTFYTALPDSGGWKGAEWIGYERLPDSMQVVPGVHGSGDDLGEKGQKRPVIPQFRKFFSIDKPVKEALLFISGLGHYEARLNGQKIGDRFLAPGWTDYQETVFYNTYDLTDQLSQGENVLGATVGNGFHNVNRERYRKLVINYGMPRMISRLKIVFEDGSVRNIVTDSGWKTSPSPITYSSIYGGENYDARLEQPGWDSPDFNTDEDWKSALALDAPGGQLEAQINYPVKIMDTLEVKRILEPEPGKYIYDFGQNASGIMQLEVKGKKGEEVILRPAELLSDEGLANQDATGSPHYYKYTLKGEGTETWQPKFTYYGFRYIQVEGAAPDSVEQEIKPKVSDLKFLHTRSSAPRTGHFETSYELFNNIYSLINWAIKSNIQSVVTDCPHREKLGWMEQTHLMGGSIHYNYHLYHLYKKLVFDMMDAQTEEGLVPNIAPEYVEFNWGIGFRDSPEWGSASVILPWMIYKWYGDTQIMEEAWPMMTKYVDYLQSKVDNHIVSHGLGDWYDHGPEPPGLAQLTPKALTATAIYYYDVKLLGEMAETLRKADQAESYSARAEDIKQAFNKRFYNGESGVYATGSQTSMAMPLVVGLADSLDQKQVFKNLTDSIRANDKALTAGDVGFNYLVKALEQGGASQLLYEMNARDDVPGYGFQLKKGATALTESWAALKRVSNNHLMLGHIMEWFYSGLGGIQQTEDSKAYEHILIEPDMVGKIEWTKAWYDSPNGRIKSAWEQSEDHGEINVTIPVNATATVVIPSADVGQTTESGIPVENHDDIEVQKVSEANSTTRIRLGSGTYNFQFKRLQDR</sequence>
<dbReference type="PIRSF" id="PIRSF010631">
    <property type="entry name" value="A-rhamnsds"/>
    <property type="match status" value="1"/>
</dbReference>
<dbReference type="InterPro" id="IPR035396">
    <property type="entry name" value="Bac_rhamnosid6H"/>
</dbReference>
<dbReference type="InterPro" id="IPR013737">
    <property type="entry name" value="Bac_rhamnosid_N"/>
</dbReference>
<proteinExistence type="predicted"/>
<gene>
    <name evidence="8" type="ORF">J6I44_00290</name>
</gene>
<dbReference type="Pfam" id="PF08531">
    <property type="entry name" value="Bac_rhamnosid_N"/>
    <property type="match status" value="1"/>
</dbReference>
<evidence type="ECO:0000313" key="9">
    <source>
        <dbReference type="Proteomes" id="UP001207918"/>
    </source>
</evidence>
<feature type="domain" description="Bacterial alpha-L-rhamnosidase N-terminal" evidence="5">
    <location>
        <begin position="173"/>
        <end position="343"/>
    </location>
</feature>
<evidence type="ECO:0000313" key="8">
    <source>
        <dbReference type="EMBL" id="MCW9705263.1"/>
    </source>
</evidence>
<evidence type="ECO:0000256" key="2">
    <source>
        <dbReference type="ARBA" id="ARBA00012652"/>
    </source>
</evidence>
<comment type="catalytic activity">
    <reaction evidence="1">
        <text>Hydrolysis of terminal non-reducing alpha-L-rhamnose residues in alpha-L-rhamnosides.</text>
        <dbReference type="EC" id="3.2.1.40"/>
    </reaction>
</comment>
<accession>A0ABT3PHN2</accession>
<evidence type="ECO:0000259" key="5">
    <source>
        <dbReference type="Pfam" id="PF08531"/>
    </source>
</evidence>
<feature type="domain" description="Alpha-L-rhamnosidase C-terminal" evidence="7">
    <location>
        <begin position="802"/>
        <end position="875"/>
    </location>
</feature>
<dbReference type="InterPro" id="IPR008902">
    <property type="entry name" value="Rhamnosid_concanavalin"/>
</dbReference>
<dbReference type="Gene3D" id="2.60.40.10">
    <property type="entry name" value="Immunoglobulins"/>
    <property type="match status" value="1"/>
</dbReference>
<dbReference type="InterPro" id="IPR012341">
    <property type="entry name" value="6hp_glycosidase-like_sf"/>
</dbReference>
<dbReference type="InterPro" id="IPR035398">
    <property type="entry name" value="Bac_rhamnosid_C"/>
</dbReference>
<feature type="domain" description="Alpha-L-rhamnosidase six-hairpin glycosidase" evidence="6">
    <location>
        <begin position="464"/>
        <end position="798"/>
    </location>
</feature>
<keyword evidence="9" id="KW-1185">Reference proteome</keyword>
<reference evidence="8 9" key="1">
    <citation type="submission" date="2021-03" db="EMBL/GenBank/DDBJ databases">
        <title>Aliifodinibius sp. nov., a new bacterium isolated from saline soil.</title>
        <authorList>
            <person name="Galisteo C."/>
            <person name="De La Haba R."/>
            <person name="Sanchez-Porro C."/>
            <person name="Ventosa A."/>
        </authorList>
    </citation>
    <scope>NUCLEOTIDE SEQUENCE [LARGE SCALE GENOMIC DNA]</scope>
    <source>
        <strain evidence="8 9">1BSP15-2V2</strain>
    </source>
</reference>
<dbReference type="Pfam" id="PF17390">
    <property type="entry name" value="Bac_rhamnosid_C"/>
    <property type="match status" value="1"/>
</dbReference>
<organism evidence="8 9">
    <name type="scientific">Fodinibius salsisoli</name>
    <dbReference type="NCBI Taxonomy" id="2820877"/>
    <lineage>
        <taxon>Bacteria</taxon>
        <taxon>Pseudomonadati</taxon>
        <taxon>Balneolota</taxon>
        <taxon>Balneolia</taxon>
        <taxon>Balneolales</taxon>
        <taxon>Balneolaceae</taxon>
        <taxon>Fodinibius</taxon>
    </lineage>
</organism>
<dbReference type="InterPro" id="IPR016007">
    <property type="entry name" value="Alpha_rhamnosid"/>
</dbReference>
<protein>
    <recommendedName>
        <fullName evidence="2">alpha-L-rhamnosidase</fullName>
        <ecNumber evidence="2">3.2.1.40</ecNumber>
    </recommendedName>
</protein>
<dbReference type="InterPro" id="IPR008928">
    <property type="entry name" value="6-hairpin_glycosidase_sf"/>
</dbReference>
<evidence type="ECO:0000256" key="1">
    <source>
        <dbReference type="ARBA" id="ARBA00001445"/>
    </source>
</evidence>
<dbReference type="Gene3D" id="2.60.120.260">
    <property type="entry name" value="Galactose-binding domain-like"/>
    <property type="match status" value="2"/>
</dbReference>
<dbReference type="PANTHER" id="PTHR33307:SF11">
    <property type="entry name" value="ALPHA-L-RHAMNOSIDASE"/>
    <property type="match status" value="1"/>
</dbReference>
<evidence type="ECO:0000259" key="7">
    <source>
        <dbReference type="Pfam" id="PF17390"/>
    </source>
</evidence>